<dbReference type="InterPro" id="IPR000086">
    <property type="entry name" value="NUDIX_hydrolase_dom"/>
</dbReference>
<dbReference type="EMBL" id="MEVC01000008">
    <property type="protein sequence ID" value="OGC55633.1"/>
    <property type="molecule type" value="Genomic_DNA"/>
</dbReference>
<feature type="domain" description="Nudix hydrolase" evidence="3">
    <location>
        <begin position="164"/>
        <end position="300"/>
    </location>
</feature>
<reference evidence="4 5" key="1">
    <citation type="journal article" date="2016" name="Nat. Commun.">
        <title>Thousands of microbial genomes shed light on interconnected biogeochemical processes in an aquifer system.</title>
        <authorList>
            <person name="Anantharaman K."/>
            <person name="Brown C.T."/>
            <person name="Hug L.A."/>
            <person name="Sharon I."/>
            <person name="Castelle C.J."/>
            <person name="Probst A.J."/>
            <person name="Thomas B.C."/>
            <person name="Singh A."/>
            <person name="Wilkins M.J."/>
            <person name="Karaoz U."/>
            <person name="Brodie E.L."/>
            <person name="Williams K.H."/>
            <person name="Hubbard S.S."/>
            <person name="Banfield J.F."/>
        </authorList>
    </citation>
    <scope>NUCLEOTIDE SEQUENCE [LARGE SCALE GENOMIC DNA]</scope>
</reference>
<dbReference type="GO" id="GO:0016787">
    <property type="term" value="F:hydrolase activity"/>
    <property type="evidence" value="ECO:0007669"/>
    <property type="project" value="UniProtKB-KW"/>
</dbReference>
<dbReference type="InterPro" id="IPR015797">
    <property type="entry name" value="NUDIX_hydrolase-like_dom_sf"/>
</dbReference>
<evidence type="ECO:0000256" key="2">
    <source>
        <dbReference type="ARBA" id="ARBA00022801"/>
    </source>
</evidence>
<dbReference type="InterPro" id="IPR020084">
    <property type="entry name" value="NUDIX_hydrolase_CS"/>
</dbReference>
<name>A0A1F4VFZ7_UNCKA</name>
<dbReference type="AlphaFoldDB" id="A0A1F4VFZ7"/>
<dbReference type="PROSITE" id="PS51462">
    <property type="entry name" value="NUDIX"/>
    <property type="match status" value="1"/>
</dbReference>
<dbReference type="PROSITE" id="PS00893">
    <property type="entry name" value="NUDIX_BOX"/>
    <property type="match status" value="1"/>
</dbReference>
<evidence type="ECO:0000313" key="4">
    <source>
        <dbReference type="EMBL" id="OGC55633.1"/>
    </source>
</evidence>
<comment type="cofactor">
    <cofactor evidence="1">
        <name>Mg(2+)</name>
        <dbReference type="ChEBI" id="CHEBI:18420"/>
    </cofactor>
</comment>
<evidence type="ECO:0000256" key="1">
    <source>
        <dbReference type="ARBA" id="ARBA00001946"/>
    </source>
</evidence>
<dbReference type="Pfam" id="PF00293">
    <property type="entry name" value="NUDIX"/>
    <property type="match status" value="1"/>
</dbReference>
<proteinExistence type="predicted"/>
<protein>
    <recommendedName>
        <fullName evidence="3">Nudix hydrolase domain-containing protein</fullName>
    </recommendedName>
</protein>
<accession>A0A1F4VFZ7</accession>
<keyword evidence="2" id="KW-0378">Hydrolase</keyword>
<dbReference type="PANTHER" id="PTHR43046:SF14">
    <property type="entry name" value="MUTT_NUDIX FAMILY PROTEIN"/>
    <property type="match status" value="1"/>
</dbReference>
<dbReference type="SUPFAM" id="SSF55811">
    <property type="entry name" value="Nudix"/>
    <property type="match status" value="1"/>
</dbReference>
<evidence type="ECO:0000259" key="3">
    <source>
        <dbReference type="PROSITE" id="PS51462"/>
    </source>
</evidence>
<dbReference type="Gene3D" id="3.90.79.10">
    <property type="entry name" value="Nucleoside Triphosphate Pyrophosphohydrolase"/>
    <property type="match status" value="1"/>
</dbReference>
<dbReference type="PANTHER" id="PTHR43046">
    <property type="entry name" value="GDP-MANNOSE MANNOSYL HYDROLASE"/>
    <property type="match status" value="1"/>
</dbReference>
<comment type="caution">
    <text evidence="4">The sequence shown here is derived from an EMBL/GenBank/DDBJ whole genome shotgun (WGS) entry which is preliminary data.</text>
</comment>
<dbReference type="Proteomes" id="UP000179005">
    <property type="component" value="Unassembled WGS sequence"/>
</dbReference>
<evidence type="ECO:0000313" key="5">
    <source>
        <dbReference type="Proteomes" id="UP000179005"/>
    </source>
</evidence>
<organism evidence="4 5">
    <name type="scientific">candidate division WWE3 bacterium RIFCSPHIGHO2_01_FULL_48_15</name>
    <dbReference type="NCBI Taxonomy" id="1802619"/>
    <lineage>
        <taxon>Bacteria</taxon>
        <taxon>Katanobacteria</taxon>
    </lineage>
</organism>
<sequence>MQASFRCVIHGSFRKHFNEIKKIHQLFTSAGIEVLAPEVSEIKAVEDGFAVLESDRESDPRMIELLYLHNLKKLGENGFSYFVNPEGYIGKSASYELGIAQISNTRCFFLEKLGDHPAYLHNNSVWKPENLVEFVRTYGKLPEPKVKRNEKVIHSLWEKLMVPGSVVAVGGIIEYIGRKRRTEKEILLVKTHKWGGQYSIVGGKVRRNERLEEALVREVVEETGLQAQVGQDICTFDQIKNSGYYLPGVQHIFVDKVVQVESKKVQLNEEAQEFIWAPALVALEELPIEPNARHTLELYSEAFSG</sequence>
<gene>
    <name evidence="4" type="ORF">A2797_01035</name>
</gene>
<dbReference type="STRING" id="1802619.A2797_01035"/>